<evidence type="ECO:0000313" key="3">
    <source>
        <dbReference type="Proteomes" id="UP000659630"/>
    </source>
</evidence>
<dbReference type="NCBIfam" id="TIGR03599">
    <property type="entry name" value="YloV"/>
    <property type="match status" value="1"/>
</dbReference>
<dbReference type="InterPro" id="IPR019986">
    <property type="entry name" value="YloV-like"/>
</dbReference>
<sequence>MIKGSVLRDSMISGANSIANQRSQIDELNVFPVPDGDTGTNMSMTIGAAKRDLQGLADGCTVEEASKVAAASMLRGARGNSGVISSLLFRGFSKALVGKKEAGAADIAKAFETGVAAAYKAVMKPTEGTMLTVARMGAEAAAAAATEDPVEMFEIILAAARDALAHTPEQLPVLKKAGVVDAGGAGFVTILEGMLSVLKDGIIVDAQEAGQVQKPSTSAAGRGVFADDLMRVEDITNGYCTQFLVNKKQGASCEKLRAFLESNGDSVVVIEDDEVINCHVHTTDPGRIVSYALNFGYLTNFKIENMHEQFLARQAQGKGLEKQAEAEKNPVKQKFQYSAVDPEVRFGFVAVAAGDGLRDIFTDIGVNAVVSGGQTMNPSTEDILEAVQSVPAKTVFVLPNNKNIIMAAEQAVRLADRQIIVLPTRTIPQGITAMLNFDESLSGEDNAIAMMQAADRVATGLVTFAARNSDYEGHKIKQGEILALENGKLSFTDKDVAHAASKLTRSLLKKDSSFVTVISGCDVAEEDAQRLTAQLRDKVPGSVEVTHLVGGQPVYYYIISVE</sequence>
<organism evidence="2 3">
    <name type="scientific">Anaerofilum hominis</name>
    <dbReference type="NCBI Taxonomy" id="2763016"/>
    <lineage>
        <taxon>Bacteria</taxon>
        <taxon>Bacillati</taxon>
        <taxon>Bacillota</taxon>
        <taxon>Clostridia</taxon>
        <taxon>Eubacteriales</taxon>
        <taxon>Oscillospiraceae</taxon>
        <taxon>Anaerofilum</taxon>
    </lineage>
</organism>
<dbReference type="SMART" id="SM01120">
    <property type="entry name" value="Dak2"/>
    <property type="match status" value="1"/>
</dbReference>
<dbReference type="SMART" id="SM01121">
    <property type="entry name" value="Dak1_2"/>
    <property type="match status" value="1"/>
</dbReference>
<dbReference type="GO" id="GO:0006071">
    <property type="term" value="P:glycerol metabolic process"/>
    <property type="evidence" value="ECO:0007669"/>
    <property type="project" value="InterPro"/>
</dbReference>
<name>A0A923L233_9FIRM</name>
<dbReference type="InterPro" id="IPR033470">
    <property type="entry name" value="FakA-like_C"/>
</dbReference>
<reference evidence="2" key="1">
    <citation type="submission" date="2020-08" db="EMBL/GenBank/DDBJ databases">
        <title>Genome public.</title>
        <authorList>
            <person name="Liu C."/>
            <person name="Sun Q."/>
        </authorList>
    </citation>
    <scope>NUCLEOTIDE SEQUENCE</scope>
    <source>
        <strain evidence="2">BX8</strain>
    </source>
</reference>
<dbReference type="PROSITE" id="PS51480">
    <property type="entry name" value="DHAL"/>
    <property type="match status" value="1"/>
</dbReference>
<dbReference type="Proteomes" id="UP000659630">
    <property type="component" value="Unassembled WGS sequence"/>
</dbReference>
<proteinExistence type="predicted"/>
<gene>
    <name evidence="2" type="ORF">H8S23_13100</name>
</gene>
<accession>A0A923L233</accession>
<dbReference type="AlphaFoldDB" id="A0A923L233"/>
<dbReference type="Pfam" id="PF02734">
    <property type="entry name" value="Dak2"/>
    <property type="match status" value="1"/>
</dbReference>
<dbReference type="Gene3D" id="1.25.40.340">
    <property type="match status" value="1"/>
</dbReference>
<dbReference type="InterPro" id="IPR036117">
    <property type="entry name" value="DhaL_dom_sf"/>
</dbReference>
<dbReference type="InterPro" id="IPR050270">
    <property type="entry name" value="DegV_domain_contain"/>
</dbReference>
<dbReference type="InterPro" id="IPR004007">
    <property type="entry name" value="DhaL_dom"/>
</dbReference>
<protein>
    <submittedName>
        <fullName evidence="2">DAK2 domain-containing protein</fullName>
    </submittedName>
</protein>
<dbReference type="Pfam" id="PF21645">
    <property type="entry name" value="FakA-like_M"/>
    <property type="match status" value="1"/>
</dbReference>
<comment type="caution">
    <text evidence="2">The sequence shown here is derived from an EMBL/GenBank/DDBJ whole genome shotgun (WGS) entry which is preliminary data.</text>
</comment>
<dbReference type="PANTHER" id="PTHR33434">
    <property type="entry name" value="DEGV DOMAIN-CONTAINING PROTEIN DR_1986-RELATED"/>
    <property type="match status" value="1"/>
</dbReference>
<dbReference type="GO" id="GO:0004371">
    <property type="term" value="F:glycerone kinase activity"/>
    <property type="evidence" value="ECO:0007669"/>
    <property type="project" value="InterPro"/>
</dbReference>
<dbReference type="SUPFAM" id="SSF101473">
    <property type="entry name" value="DhaL-like"/>
    <property type="match status" value="1"/>
</dbReference>
<dbReference type="Pfam" id="PF13684">
    <property type="entry name" value="FakA-like_C"/>
    <property type="match status" value="1"/>
</dbReference>
<feature type="domain" description="DhaL" evidence="1">
    <location>
        <begin position="5"/>
        <end position="196"/>
    </location>
</feature>
<dbReference type="RefSeq" id="WP_186888804.1">
    <property type="nucleotide sequence ID" value="NZ_JACONZ010000005.1"/>
</dbReference>
<dbReference type="EMBL" id="JACONZ010000005">
    <property type="protein sequence ID" value="MBC5582444.1"/>
    <property type="molecule type" value="Genomic_DNA"/>
</dbReference>
<keyword evidence="3" id="KW-1185">Reference proteome</keyword>
<evidence type="ECO:0000313" key="2">
    <source>
        <dbReference type="EMBL" id="MBC5582444.1"/>
    </source>
</evidence>
<evidence type="ECO:0000259" key="1">
    <source>
        <dbReference type="PROSITE" id="PS51480"/>
    </source>
</evidence>
<dbReference type="PANTHER" id="PTHR33434:SF4">
    <property type="entry name" value="PHOSPHATASE PROTEIN"/>
    <property type="match status" value="1"/>
</dbReference>
<dbReference type="InterPro" id="IPR048394">
    <property type="entry name" value="FakA-like_M"/>
</dbReference>